<dbReference type="EMBL" id="MFRE01000007">
    <property type="protein sequence ID" value="OGH94592.1"/>
    <property type="molecule type" value="Genomic_DNA"/>
</dbReference>
<dbReference type="STRING" id="1798709.A2538_00340"/>
<comment type="caution">
    <text evidence="1">The sequence shown here is derived from an EMBL/GenBank/DDBJ whole genome shotgun (WGS) entry which is preliminary data.</text>
</comment>
<name>A0A1F6PEJ5_9BACT</name>
<protein>
    <submittedName>
        <fullName evidence="1">Uncharacterized protein</fullName>
    </submittedName>
</protein>
<reference evidence="1 2" key="1">
    <citation type="journal article" date="2016" name="Nat. Commun.">
        <title>Thousands of microbial genomes shed light on interconnected biogeochemical processes in an aquifer system.</title>
        <authorList>
            <person name="Anantharaman K."/>
            <person name="Brown C.T."/>
            <person name="Hug L.A."/>
            <person name="Sharon I."/>
            <person name="Castelle C.J."/>
            <person name="Probst A.J."/>
            <person name="Thomas B.C."/>
            <person name="Singh A."/>
            <person name="Wilkins M.J."/>
            <person name="Karaoz U."/>
            <person name="Brodie E.L."/>
            <person name="Williams K.H."/>
            <person name="Hubbard S.S."/>
            <person name="Banfield J.F."/>
        </authorList>
    </citation>
    <scope>NUCLEOTIDE SEQUENCE [LARGE SCALE GENOMIC DNA]</scope>
</reference>
<organism evidence="1 2">
    <name type="scientific">Candidatus Magasanikbacteria bacterium RIFOXYD2_FULL_41_14</name>
    <dbReference type="NCBI Taxonomy" id="1798709"/>
    <lineage>
        <taxon>Bacteria</taxon>
        <taxon>Candidatus Magasanikiibacteriota</taxon>
    </lineage>
</organism>
<accession>A0A1F6PEJ5</accession>
<sequence>MCLLDNANLSTGGDSVDVTNSVHANFKKLVVKITRDMGLQLCGVDIMVKGDISKKPKNIGLLKLTPRPG</sequence>
<dbReference type="AlphaFoldDB" id="A0A1F6PEJ5"/>
<evidence type="ECO:0000313" key="2">
    <source>
        <dbReference type="Proteomes" id="UP000178254"/>
    </source>
</evidence>
<gene>
    <name evidence="1" type="ORF">A2538_00340</name>
</gene>
<dbReference type="Gene3D" id="3.30.470.20">
    <property type="entry name" value="ATP-grasp fold, B domain"/>
    <property type="match status" value="1"/>
</dbReference>
<proteinExistence type="predicted"/>
<dbReference type="Proteomes" id="UP000178254">
    <property type="component" value="Unassembled WGS sequence"/>
</dbReference>
<evidence type="ECO:0000313" key="1">
    <source>
        <dbReference type="EMBL" id="OGH94592.1"/>
    </source>
</evidence>